<dbReference type="GO" id="GO:0047756">
    <property type="term" value="F:chondroitin 4-sulfotransferase activity"/>
    <property type="evidence" value="ECO:0007669"/>
    <property type="project" value="InterPro"/>
</dbReference>
<dbReference type="OrthoDB" id="408912at2759"/>
<keyword evidence="1" id="KW-0812">Transmembrane</keyword>
<proteinExistence type="predicted"/>
<reference evidence="3" key="1">
    <citation type="journal article" date="2015" name="Nat. Genet.">
        <title>The genome and transcriptome of the zoonotic hookworm Ancylostoma ceylanicum identify infection-specific gene families.</title>
        <authorList>
            <person name="Schwarz E.M."/>
            <person name="Hu Y."/>
            <person name="Antoshechkin I."/>
            <person name="Miller M.M."/>
            <person name="Sternberg P.W."/>
            <person name="Aroian R.V."/>
        </authorList>
    </citation>
    <scope>NUCLEOTIDE SEQUENCE</scope>
    <source>
        <strain evidence="3">HY135</strain>
    </source>
</reference>
<protein>
    <submittedName>
        <fullName evidence="2">Uncharacterized protein</fullName>
    </submittedName>
</protein>
<dbReference type="Pfam" id="PF03567">
    <property type="entry name" value="Sulfotransfer_2"/>
    <property type="match status" value="1"/>
</dbReference>
<dbReference type="Proteomes" id="UP000024635">
    <property type="component" value="Unassembled WGS sequence"/>
</dbReference>
<dbReference type="GO" id="GO:0016020">
    <property type="term" value="C:membrane"/>
    <property type="evidence" value="ECO:0007669"/>
    <property type="project" value="InterPro"/>
</dbReference>
<gene>
    <name evidence="2" type="primary">Acey_s0010.g1126</name>
    <name evidence="2" type="ORF">Y032_0010g1126</name>
</gene>
<dbReference type="AlphaFoldDB" id="A0A016VH87"/>
<dbReference type="GO" id="GO:1902884">
    <property type="term" value="P:positive regulation of response to oxidative stress"/>
    <property type="evidence" value="ECO:0007669"/>
    <property type="project" value="InterPro"/>
</dbReference>
<evidence type="ECO:0000313" key="2">
    <source>
        <dbReference type="EMBL" id="EYC26387.1"/>
    </source>
</evidence>
<keyword evidence="1" id="KW-1133">Transmembrane helix</keyword>
<dbReference type="EMBL" id="JARK01001346">
    <property type="protein sequence ID" value="EYC26387.1"/>
    <property type="molecule type" value="Genomic_DNA"/>
</dbReference>
<dbReference type="PANTHER" id="PTHR22900">
    <property type="entry name" value="PROTEIN CBG14245-RELATED"/>
    <property type="match status" value="1"/>
</dbReference>
<accession>A0A016VH87</accession>
<keyword evidence="3" id="KW-1185">Reference proteome</keyword>
<name>A0A016VH87_9BILA</name>
<dbReference type="InterPro" id="IPR007669">
    <property type="entry name" value="Chst-1-like"/>
</dbReference>
<organism evidence="2 3">
    <name type="scientific">Ancylostoma ceylanicum</name>
    <dbReference type="NCBI Taxonomy" id="53326"/>
    <lineage>
        <taxon>Eukaryota</taxon>
        <taxon>Metazoa</taxon>
        <taxon>Ecdysozoa</taxon>
        <taxon>Nematoda</taxon>
        <taxon>Chromadorea</taxon>
        <taxon>Rhabditida</taxon>
        <taxon>Rhabditina</taxon>
        <taxon>Rhabditomorpha</taxon>
        <taxon>Strongyloidea</taxon>
        <taxon>Ancylostomatidae</taxon>
        <taxon>Ancylostomatinae</taxon>
        <taxon>Ancylostoma</taxon>
    </lineage>
</organism>
<keyword evidence="1" id="KW-0472">Membrane</keyword>
<sequence length="324" mass="37367">MSTSDYIQIGRLLLITVVLYSCFWVWFKDPIQGPIPQSSFKNPHGEDVVERIKTGKYDTAPFNRTHLIPPFYQYREAFVVAPTYHLSSCKIEKVMTTITDAIFCYLTNTTEFLADNRTISTEEYHIRFCLDQNMHVDYEKLHSILGDSAIEYAVVRHPIERFLSGFIDKCINEAKKVEERCFGCKGDMECFVQKLYSAMVNVPTTNSTEYDYEVAHFAPQTWYCNFKDHLHHYVILKFKEGAEGASALAKEHETIYRQAGVPDNLLKEIYAQLLVGGTRHSTSGTAARVDARNTLMDNKSLLLRVTQMYYYDFVVFNFSLPILV</sequence>
<feature type="transmembrane region" description="Helical" evidence="1">
    <location>
        <begin position="6"/>
        <end position="27"/>
    </location>
</feature>
<dbReference type="PANTHER" id="PTHR22900:SF11">
    <property type="entry name" value="PROTEIN CBG01579"/>
    <property type="match status" value="1"/>
</dbReference>
<evidence type="ECO:0000256" key="1">
    <source>
        <dbReference type="SAM" id="Phobius"/>
    </source>
</evidence>
<evidence type="ECO:0000313" key="3">
    <source>
        <dbReference type="Proteomes" id="UP000024635"/>
    </source>
</evidence>
<dbReference type="GO" id="GO:0050650">
    <property type="term" value="P:chondroitin sulfate proteoglycan biosynthetic process"/>
    <property type="evidence" value="ECO:0007669"/>
    <property type="project" value="InterPro"/>
</dbReference>
<dbReference type="STRING" id="53326.A0A016VH87"/>
<dbReference type="InterPro" id="IPR005331">
    <property type="entry name" value="Sulfotransferase"/>
</dbReference>
<comment type="caution">
    <text evidence="2">The sequence shown here is derived from an EMBL/GenBank/DDBJ whole genome shotgun (WGS) entry which is preliminary data.</text>
</comment>